<dbReference type="GO" id="GO:0032436">
    <property type="term" value="P:positive regulation of proteasomal ubiquitin-dependent protein catabolic process"/>
    <property type="evidence" value="ECO:0000318"/>
    <property type="project" value="GO_Central"/>
</dbReference>
<dbReference type="PIR" id="T32176">
    <property type="entry name" value="T32176"/>
</dbReference>
<dbReference type="GO" id="GO:0004674">
    <property type="term" value="F:protein serine/threonine kinase activity"/>
    <property type="evidence" value="ECO:0000318"/>
    <property type="project" value="GO_Central"/>
</dbReference>
<dbReference type="OrthoDB" id="5849522at2759"/>
<dbReference type="Proteomes" id="UP000001940">
    <property type="component" value="Chromosome V"/>
</dbReference>
<dbReference type="GO" id="GO:0006897">
    <property type="term" value="P:endocytosis"/>
    <property type="evidence" value="ECO:0000318"/>
    <property type="project" value="GO_Central"/>
</dbReference>
<dbReference type="InterPro" id="IPR050235">
    <property type="entry name" value="CK1_Ser-Thr_kinase"/>
</dbReference>
<dbReference type="AlphaFoldDB" id="O16940"/>
<organism evidence="1 2">
    <name type="scientific">Caenorhabditis elegans</name>
    <dbReference type="NCBI Taxonomy" id="6239"/>
    <lineage>
        <taxon>Eukaryota</taxon>
        <taxon>Metazoa</taxon>
        <taxon>Ecdysozoa</taxon>
        <taxon>Nematoda</taxon>
        <taxon>Chromadorea</taxon>
        <taxon>Rhabditida</taxon>
        <taxon>Rhabditina</taxon>
        <taxon>Rhabditomorpha</taxon>
        <taxon>Rhabditoidea</taxon>
        <taxon>Rhabditidae</taxon>
        <taxon>Peloderinae</taxon>
        <taxon>Caenorhabditis</taxon>
    </lineage>
</organism>
<dbReference type="Gene3D" id="1.10.510.10">
    <property type="entry name" value="Transferase(Phosphotransferase) domain 1"/>
    <property type="match status" value="2"/>
</dbReference>
<evidence type="ECO:0000313" key="2">
    <source>
        <dbReference type="Proteomes" id="UP000001940"/>
    </source>
</evidence>
<dbReference type="PhylomeDB" id="O16940"/>
<dbReference type="Bgee" id="WBGene00019562">
    <property type="expression patterns" value="Expressed in adult organism and 1 other cell type or tissue"/>
</dbReference>
<accession>O16940</accession>
<dbReference type="GO" id="GO:0007165">
    <property type="term" value="P:signal transduction"/>
    <property type="evidence" value="ECO:0000318"/>
    <property type="project" value="GO_Central"/>
</dbReference>
<keyword evidence="1" id="KW-0808">Transferase</keyword>
<dbReference type="PANTHER" id="PTHR11909">
    <property type="entry name" value="CASEIN KINASE-RELATED"/>
    <property type="match status" value="1"/>
</dbReference>
<keyword evidence="2" id="KW-1185">Reference proteome</keyword>
<dbReference type="FunFam" id="1.10.510.10:FF:002685">
    <property type="match status" value="2"/>
</dbReference>
<dbReference type="SUPFAM" id="SSF56112">
    <property type="entry name" value="Protein kinase-like (PK-like)"/>
    <property type="match status" value="2"/>
</dbReference>
<dbReference type="GO" id="GO:0005737">
    <property type="term" value="C:cytoplasm"/>
    <property type="evidence" value="ECO:0000318"/>
    <property type="project" value="GO_Central"/>
</dbReference>
<protein>
    <submittedName>
        <fullName evidence="1">Protein kinase domain-containing protein</fullName>
    </submittedName>
</protein>
<name>O16940_CAEEL</name>
<sequence length="551" mass="64657">MEGRAKKMGLTVWRNCDMKQKPHSIPTKRVIWQAPGKTGWKRVTYENKFPVVQTLNSVEIESNFKHISKGTKVMLGNFPMTPKDDVIGNMGMVVCRYLALNQYHQTIYHFHFRAAINFDSAGSKEAQILSKLNMNRSHNAMRVMRYGQYLNLQYILTQELSSDLGFIVQNTTLDLFSSVHLIQQTFYCISDLHKIGYTHLDIRPSSFSLLRNNKAVVVLNSFFNSETRQNISRNIRTTKHNGLQPLYVQQARHARNKSEREPLPKNVINTYMSRRQHFRLARGPADDYESWFYICARFITLLSSDLGFIVQNTKLDLYSAVHLIQQTFYCISDLHKIGYTHLDIRPSSFSLLRNNKAVVVLNNFFNSETRQNISRNIRTTKHNGLQPLYVQQSRHARNKSEREPLSKNVINTYLSRRQHFRLARGPADDYESWFYICARFITLETFEWHDEEDHIVAATMKYNYLATCTFPDPDTNERMAKILQYCLSATNTNANVVAFYLERVIQNWKENIPPKEFYSWQDTDSVNTKHEAWMERNKTWYAPRKPRCAEY</sequence>
<dbReference type="UCSC" id="K09C6.8">
    <property type="organism name" value="c. elegans"/>
</dbReference>
<dbReference type="GO" id="GO:0005634">
    <property type="term" value="C:nucleus"/>
    <property type="evidence" value="ECO:0000318"/>
    <property type="project" value="GO_Central"/>
</dbReference>
<dbReference type="GO" id="GO:0090263">
    <property type="term" value="P:positive regulation of canonical Wnt signaling pathway"/>
    <property type="evidence" value="ECO:0000318"/>
    <property type="project" value="GO_Central"/>
</dbReference>
<evidence type="ECO:0000313" key="1">
    <source>
        <dbReference type="EMBL" id="CCD71078.2"/>
    </source>
</evidence>
<dbReference type="STRING" id="6239.K09C6.8a.1"/>
<proteinExistence type="predicted"/>
<dbReference type="InParanoid" id="O16940"/>
<dbReference type="InterPro" id="IPR011009">
    <property type="entry name" value="Kinase-like_dom_sf"/>
</dbReference>
<gene>
    <name evidence="1" type="ORF">CELE_K09C6.8</name>
    <name evidence="1 3" type="ORF">K09C6.8</name>
</gene>
<dbReference type="AGR" id="WB:WBGene00019562"/>
<dbReference type="eggNOG" id="ENOG502TFJ2">
    <property type="taxonomic scope" value="Eukaryota"/>
</dbReference>
<dbReference type="FunCoup" id="O16940">
    <property type="interactions" value="1504"/>
</dbReference>
<keyword evidence="1" id="KW-0418">Kinase</keyword>
<dbReference type="EMBL" id="BX284605">
    <property type="protein sequence ID" value="CCD71078.2"/>
    <property type="molecule type" value="Genomic_DNA"/>
</dbReference>
<dbReference type="WormBase" id="K09C6.8a">
    <property type="protein sequence ID" value="CE52259"/>
    <property type="gene ID" value="WBGene00019562"/>
</dbReference>
<dbReference type="HOGENOM" id="CLU_497178_0_0_1"/>
<evidence type="ECO:0000313" key="3">
    <source>
        <dbReference type="WormBase" id="K09C6.8a"/>
    </source>
</evidence>
<dbReference type="PaxDb" id="6239-K09C6.8"/>
<reference evidence="1 2" key="1">
    <citation type="journal article" date="1998" name="Science">
        <title>Genome sequence of the nematode C. elegans: a platform for investigating biology.</title>
        <authorList>
            <consortium name="The C. elegans sequencing consortium"/>
            <person name="Sulson J.E."/>
            <person name="Waterston R."/>
        </authorList>
    </citation>
    <scope>NUCLEOTIDE SEQUENCE [LARGE SCALE GENOMIC DNA]</scope>
    <source>
        <strain evidence="1 2">Bristol N2</strain>
    </source>
</reference>